<sequence length="235" mass="27359">MNNKIDLYLNRISQLSQLLLVGFAIFGYFYTVRPLYQNASLQESIAKKETELKKLQGKIDNLYINYRRELIRKFVMRVTFDCSPYTPLMMQPPSYEESEQKSFSVKLQESKALISENPYNCLRMKAENDTALRDLRNEDKQKLIATIESLKLSITEKYNEMVRQSENEILLENLGKNNDSTNFTARLEEFLIANGIKLPDDDNYNKQMNILAGLNHLISEFSLKFNATITDKVKI</sequence>
<organism evidence="3 4">
    <name type="scientific">Klebsiella indica</name>
    <dbReference type="NCBI Taxonomy" id="2582917"/>
    <lineage>
        <taxon>Bacteria</taxon>
        <taxon>Pseudomonadati</taxon>
        <taxon>Pseudomonadota</taxon>
        <taxon>Gammaproteobacteria</taxon>
        <taxon>Enterobacterales</taxon>
        <taxon>Enterobacteriaceae</taxon>
        <taxon>Klebsiella/Raoultella group</taxon>
        <taxon>Klebsiella</taxon>
    </lineage>
</organism>
<protein>
    <submittedName>
        <fullName evidence="3">Uncharacterized protein</fullName>
    </submittedName>
</protein>
<evidence type="ECO:0000313" key="4">
    <source>
        <dbReference type="Proteomes" id="UP000307430"/>
    </source>
</evidence>
<dbReference type="Proteomes" id="UP000307430">
    <property type="component" value="Unassembled WGS sequence"/>
</dbReference>
<name>A0A5R9LG16_9ENTR</name>
<reference evidence="3 4" key="1">
    <citation type="submission" date="2019-05" db="EMBL/GenBank/DDBJ databases">
        <title>Genome sequence of Klebsiella sp strain TOUT106.</title>
        <authorList>
            <person name="Rahi P."/>
            <person name="Chaudhari D."/>
        </authorList>
    </citation>
    <scope>NUCLEOTIDE SEQUENCE [LARGE SCALE GENOMIC DNA]</scope>
    <source>
        <strain evidence="3 4">TOUT106</strain>
    </source>
</reference>
<keyword evidence="2" id="KW-0472">Membrane</keyword>
<feature type="transmembrane region" description="Helical" evidence="2">
    <location>
        <begin position="12"/>
        <end position="30"/>
    </location>
</feature>
<keyword evidence="2" id="KW-1133">Transmembrane helix</keyword>
<comment type="caution">
    <text evidence="3">The sequence shown here is derived from an EMBL/GenBank/DDBJ whole genome shotgun (WGS) entry which is preliminary data.</text>
</comment>
<dbReference type="RefSeq" id="WP_138361598.1">
    <property type="nucleotide sequence ID" value="NZ_VCHQ01000019.1"/>
</dbReference>
<evidence type="ECO:0000256" key="1">
    <source>
        <dbReference type="SAM" id="Coils"/>
    </source>
</evidence>
<keyword evidence="4" id="KW-1185">Reference proteome</keyword>
<proteinExistence type="predicted"/>
<accession>A0A5R9LG16</accession>
<keyword evidence="2" id="KW-0812">Transmembrane</keyword>
<gene>
    <name evidence="3" type="ORF">FE839_14965</name>
</gene>
<feature type="coiled-coil region" evidence="1">
    <location>
        <begin position="38"/>
        <end position="65"/>
    </location>
</feature>
<evidence type="ECO:0000313" key="3">
    <source>
        <dbReference type="EMBL" id="TLV15165.1"/>
    </source>
</evidence>
<dbReference type="EMBL" id="VCHQ01000019">
    <property type="protein sequence ID" value="TLV15165.1"/>
    <property type="molecule type" value="Genomic_DNA"/>
</dbReference>
<dbReference type="AlphaFoldDB" id="A0A5R9LG16"/>
<keyword evidence="1" id="KW-0175">Coiled coil</keyword>
<evidence type="ECO:0000256" key="2">
    <source>
        <dbReference type="SAM" id="Phobius"/>
    </source>
</evidence>